<comment type="caution">
    <text evidence="1">The sequence shown here is derived from an EMBL/GenBank/DDBJ whole genome shotgun (WGS) entry which is preliminary data.</text>
</comment>
<proteinExistence type="predicted"/>
<dbReference type="EMBL" id="CAJVPT010024677">
    <property type="protein sequence ID" value="CAG8671586.1"/>
    <property type="molecule type" value="Genomic_DNA"/>
</dbReference>
<accession>A0ACA9NTH8</accession>
<organism evidence="1 2">
    <name type="scientific">Acaulospora colombiana</name>
    <dbReference type="NCBI Taxonomy" id="27376"/>
    <lineage>
        <taxon>Eukaryota</taxon>
        <taxon>Fungi</taxon>
        <taxon>Fungi incertae sedis</taxon>
        <taxon>Mucoromycota</taxon>
        <taxon>Glomeromycotina</taxon>
        <taxon>Glomeromycetes</taxon>
        <taxon>Diversisporales</taxon>
        <taxon>Acaulosporaceae</taxon>
        <taxon>Acaulospora</taxon>
    </lineage>
</organism>
<dbReference type="Proteomes" id="UP000789525">
    <property type="component" value="Unassembled WGS sequence"/>
</dbReference>
<feature type="non-terminal residue" evidence="1">
    <location>
        <position position="1"/>
    </location>
</feature>
<evidence type="ECO:0000313" key="2">
    <source>
        <dbReference type="Proteomes" id="UP000789525"/>
    </source>
</evidence>
<protein>
    <submittedName>
        <fullName evidence="1">16462_t:CDS:1</fullName>
    </submittedName>
</protein>
<name>A0ACA9NTH8_9GLOM</name>
<reference evidence="1" key="1">
    <citation type="submission" date="2021-06" db="EMBL/GenBank/DDBJ databases">
        <authorList>
            <person name="Kallberg Y."/>
            <person name="Tangrot J."/>
            <person name="Rosling A."/>
        </authorList>
    </citation>
    <scope>NUCLEOTIDE SEQUENCE</scope>
    <source>
        <strain evidence="1">CL356</strain>
    </source>
</reference>
<gene>
    <name evidence="1" type="ORF">ACOLOM_LOCUS8974</name>
</gene>
<keyword evidence="2" id="KW-1185">Reference proteome</keyword>
<evidence type="ECO:0000313" key="1">
    <source>
        <dbReference type="EMBL" id="CAG8671586.1"/>
    </source>
</evidence>
<sequence>YREREMSVIAEMNTSWTGFTAVISLQGKVARPLLNTPETDDGLGCVLVNKKEDVDSMGMWNKQITEPLAVLSDADVTRYDWTIDAYHTWRLCFTGHQSSTWVDEFGAEAISGPVGGSKFTSARQQSSQGTNQHSPIPHAPSFPVSDYTLLNICPIDLEGSDRGVTSVLPARAIGELL</sequence>